<evidence type="ECO:0000313" key="3">
    <source>
        <dbReference type="Proteomes" id="UP000051373"/>
    </source>
</evidence>
<proteinExistence type="predicted"/>
<sequence length="117" mass="12634">MIIDFVVCTTTMLLLKIMTPWWWWIMVVPFVLGLVRIKSGWFSFLIGTSSASLLWLASSTYYYFAGSQIVTGRVATLVGLSSPLLLILITAGVAAVAGGIACSAGCAVRSIFVPLRQ</sequence>
<name>A0A0S8FXS2_UNCW3</name>
<dbReference type="AlphaFoldDB" id="A0A0S8FXS2"/>
<accession>A0A0S8FXS2</accession>
<keyword evidence="1" id="KW-1133">Transmembrane helix</keyword>
<feature type="transmembrane region" description="Helical" evidence="1">
    <location>
        <begin position="84"/>
        <end position="108"/>
    </location>
</feature>
<evidence type="ECO:0000256" key="1">
    <source>
        <dbReference type="SAM" id="Phobius"/>
    </source>
</evidence>
<evidence type="ECO:0000313" key="2">
    <source>
        <dbReference type="EMBL" id="KPK64756.1"/>
    </source>
</evidence>
<gene>
    <name evidence="2" type="ORF">AMJ83_00775</name>
</gene>
<protein>
    <submittedName>
        <fullName evidence="2">Uncharacterized protein</fullName>
    </submittedName>
</protein>
<keyword evidence="1" id="KW-0472">Membrane</keyword>
<organism evidence="2 3">
    <name type="scientific">candidate division WOR_3 bacterium SM23_42</name>
    <dbReference type="NCBI Taxonomy" id="1703779"/>
    <lineage>
        <taxon>Bacteria</taxon>
        <taxon>Bacteria division WOR-3</taxon>
    </lineage>
</organism>
<comment type="caution">
    <text evidence="2">The sequence shown here is derived from an EMBL/GenBank/DDBJ whole genome shotgun (WGS) entry which is preliminary data.</text>
</comment>
<feature type="transmembrane region" description="Helical" evidence="1">
    <location>
        <begin position="21"/>
        <end position="37"/>
    </location>
</feature>
<feature type="transmembrane region" description="Helical" evidence="1">
    <location>
        <begin position="44"/>
        <end position="64"/>
    </location>
</feature>
<dbReference type="STRING" id="1703779.AMJ83_00775"/>
<reference evidence="2 3" key="1">
    <citation type="journal article" date="2015" name="Microbiome">
        <title>Genomic resolution of linkages in carbon, nitrogen, and sulfur cycling among widespread estuary sediment bacteria.</title>
        <authorList>
            <person name="Baker B.J."/>
            <person name="Lazar C.S."/>
            <person name="Teske A.P."/>
            <person name="Dick G.J."/>
        </authorList>
    </citation>
    <scope>NUCLEOTIDE SEQUENCE [LARGE SCALE GENOMIC DNA]</scope>
    <source>
        <strain evidence="2">SM23_42</strain>
    </source>
</reference>
<dbReference type="EMBL" id="LJUJ01000001">
    <property type="protein sequence ID" value="KPK64756.1"/>
    <property type="molecule type" value="Genomic_DNA"/>
</dbReference>
<dbReference type="Proteomes" id="UP000051373">
    <property type="component" value="Unassembled WGS sequence"/>
</dbReference>
<keyword evidence="1" id="KW-0812">Transmembrane</keyword>